<evidence type="ECO:0000313" key="3">
    <source>
        <dbReference type="Proteomes" id="UP000013248"/>
    </source>
</evidence>
<evidence type="ECO:0000313" key="2">
    <source>
        <dbReference type="EMBL" id="ENX02637.1"/>
    </source>
</evidence>
<organism evidence="2 3">
    <name type="scientific">Acinetobacter modestus</name>
    <dbReference type="NCBI Taxonomy" id="1776740"/>
    <lineage>
        <taxon>Bacteria</taxon>
        <taxon>Pseudomonadati</taxon>
        <taxon>Pseudomonadota</taxon>
        <taxon>Gammaproteobacteria</taxon>
        <taxon>Moraxellales</taxon>
        <taxon>Moraxellaceae</taxon>
        <taxon>Acinetobacter</taxon>
    </lineage>
</organism>
<comment type="caution">
    <text evidence="2">The sequence shown here is derived from an EMBL/GenBank/DDBJ whole genome shotgun (WGS) entry which is preliminary data.</text>
</comment>
<dbReference type="EMBL" id="APRP01000014">
    <property type="protein sequence ID" value="ENX02637.1"/>
    <property type="molecule type" value="Genomic_DNA"/>
</dbReference>
<reference evidence="2 3" key="1">
    <citation type="submission" date="2013-02" db="EMBL/GenBank/DDBJ databases">
        <title>The Genome Sequence of Acinetobacter sp. ANC 3862.</title>
        <authorList>
            <consortium name="The Broad Institute Genome Sequencing Platform"/>
            <consortium name="The Broad Institute Genome Sequencing Center for Infectious Disease"/>
            <person name="Cerqueira G."/>
            <person name="Feldgarden M."/>
            <person name="Courvalin P."/>
            <person name="Perichon B."/>
            <person name="Grillot-Courvalin C."/>
            <person name="Clermont D."/>
            <person name="Rocha E."/>
            <person name="Yoon E.-J."/>
            <person name="Nemec A."/>
            <person name="Walker B."/>
            <person name="Young S.K."/>
            <person name="Zeng Q."/>
            <person name="Gargeya S."/>
            <person name="Fitzgerald M."/>
            <person name="Haas B."/>
            <person name="Abouelleil A."/>
            <person name="Alvarado L."/>
            <person name="Arachchi H.M."/>
            <person name="Berlin A.M."/>
            <person name="Chapman S.B."/>
            <person name="Dewar J."/>
            <person name="Goldberg J."/>
            <person name="Griggs A."/>
            <person name="Gujja S."/>
            <person name="Hansen M."/>
            <person name="Howarth C."/>
            <person name="Imamovic A."/>
            <person name="Larimer J."/>
            <person name="McCowan C."/>
            <person name="Murphy C."/>
            <person name="Neiman D."/>
            <person name="Pearson M."/>
            <person name="Priest M."/>
            <person name="Roberts A."/>
            <person name="Saif S."/>
            <person name="Shea T."/>
            <person name="Sisk P."/>
            <person name="Sykes S."/>
            <person name="Wortman J."/>
            <person name="Nusbaum C."/>
            <person name="Birren B."/>
        </authorList>
    </citation>
    <scope>NUCLEOTIDE SEQUENCE [LARGE SCALE GENOMIC DNA]</scope>
    <source>
        <strain evidence="2 3">ANC 3862</strain>
    </source>
</reference>
<dbReference type="Proteomes" id="UP000013248">
    <property type="component" value="Unassembled WGS sequence"/>
</dbReference>
<dbReference type="eggNOG" id="ENOG50308S8">
    <property type="taxonomic scope" value="Bacteria"/>
</dbReference>
<gene>
    <name evidence="2" type="ORF">F900_01083</name>
</gene>
<keyword evidence="1" id="KW-0472">Membrane</keyword>
<sequence length="398" mass="46735">MTINTVTTYQNILLSLKDREDTHDKFIGWIALNSEILEKLNELSSAGLADSSLRIKKNNVLISPTASLDGIKDRHFFPEYTYEIKLEKNNINNGDDFIICYNWDELLSYPHYIINPIKDLFFTSSQMLFNKDSTDENYLNYLNLYKIYEFINFLSENTKSDQGTIFFNRSYKFKFTLTENDLKECLDIQTLETLMNKDMHREAIIHLMCKEVTGFIKDIDEKDRFSHMIRHLNPLITNILHSYQSFVDDYSFDKVRKEYNEKRTEYTKKINDTFDSVATKMLAIPAGIWFATAQIKNNAEQNFDFTRNFVVLMTVLCMVVVLILNILGQYSTLKELKNEYTDVFKNLKVKFADEAKEIGKISKELDRKNNWTVGKMTSSIIISIALFIYTLVLFFYSY</sequence>
<protein>
    <submittedName>
        <fullName evidence="2">Uncharacterized protein</fullName>
    </submittedName>
</protein>
<name>N9NIN8_9GAMM</name>
<accession>N9NIN8</accession>
<dbReference type="RefSeq" id="WP_005215672.1">
    <property type="nucleotide sequence ID" value="NZ_KB850089.1"/>
</dbReference>
<proteinExistence type="predicted"/>
<evidence type="ECO:0000256" key="1">
    <source>
        <dbReference type="SAM" id="Phobius"/>
    </source>
</evidence>
<dbReference type="PATRIC" id="fig|1217705.3.peg.1039"/>
<feature type="transmembrane region" description="Helical" evidence="1">
    <location>
        <begin position="376"/>
        <end position="396"/>
    </location>
</feature>
<dbReference type="STRING" id="1217705.F900_01083"/>
<dbReference type="AlphaFoldDB" id="N9NIN8"/>
<feature type="transmembrane region" description="Helical" evidence="1">
    <location>
        <begin position="309"/>
        <end position="327"/>
    </location>
</feature>
<keyword evidence="1" id="KW-1133">Transmembrane helix</keyword>
<dbReference type="HOGENOM" id="CLU_673730_0_0_6"/>
<keyword evidence="1" id="KW-0812">Transmembrane</keyword>